<evidence type="ECO:0000259" key="2">
    <source>
        <dbReference type="Pfam" id="PF06863"/>
    </source>
</evidence>
<name>A0ABN1TP91_9ACTN</name>
<feature type="domain" description="DUF1214" evidence="1">
    <location>
        <begin position="218"/>
        <end position="297"/>
    </location>
</feature>
<dbReference type="InterPro" id="IPR010621">
    <property type="entry name" value="DUF1214"/>
</dbReference>
<dbReference type="Proteomes" id="UP001501581">
    <property type="component" value="Unassembled WGS sequence"/>
</dbReference>
<dbReference type="EMBL" id="BAAALG010000003">
    <property type="protein sequence ID" value="GAA1096484.1"/>
    <property type="molecule type" value="Genomic_DNA"/>
</dbReference>
<evidence type="ECO:0000313" key="4">
    <source>
        <dbReference type="Proteomes" id="UP001501581"/>
    </source>
</evidence>
<dbReference type="InterPro" id="IPR037049">
    <property type="entry name" value="DUF1214_C_sf"/>
</dbReference>
<dbReference type="Pfam" id="PF06863">
    <property type="entry name" value="DUF1254"/>
    <property type="match status" value="1"/>
</dbReference>
<feature type="domain" description="DUF1254" evidence="2">
    <location>
        <begin position="29"/>
        <end position="139"/>
    </location>
</feature>
<dbReference type="SUPFAM" id="SSF160935">
    <property type="entry name" value="VPA0735-like"/>
    <property type="match status" value="1"/>
</dbReference>
<reference evidence="3 4" key="1">
    <citation type="journal article" date="2019" name="Int. J. Syst. Evol. Microbiol.">
        <title>The Global Catalogue of Microorganisms (GCM) 10K type strain sequencing project: providing services to taxonomists for standard genome sequencing and annotation.</title>
        <authorList>
            <consortium name="The Broad Institute Genomics Platform"/>
            <consortium name="The Broad Institute Genome Sequencing Center for Infectious Disease"/>
            <person name="Wu L."/>
            <person name="Ma J."/>
        </authorList>
    </citation>
    <scope>NUCLEOTIDE SEQUENCE [LARGE SCALE GENOMIC DNA]</scope>
    <source>
        <strain evidence="3 4">JCM 13008</strain>
    </source>
</reference>
<protein>
    <submittedName>
        <fullName evidence="3">DUF1214 domain-containing protein</fullName>
    </submittedName>
</protein>
<gene>
    <name evidence="3" type="ORF">GCM10009668_11430</name>
</gene>
<dbReference type="PANTHER" id="PTHR36509">
    <property type="entry name" value="BLL3101 PROTEIN"/>
    <property type="match status" value="1"/>
</dbReference>
<organism evidence="3 4">
    <name type="scientific">Nocardioides dubius</name>
    <dbReference type="NCBI Taxonomy" id="317019"/>
    <lineage>
        <taxon>Bacteria</taxon>
        <taxon>Bacillati</taxon>
        <taxon>Actinomycetota</taxon>
        <taxon>Actinomycetes</taxon>
        <taxon>Propionibacteriales</taxon>
        <taxon>Nocardioidaceae</taxon>
        <taxon>Nocardioides</taxon>
    </lineage>
</organism>
<keyword evidence="4" id="KW-1185">Reference proteome</keyword>
<proteinExistence type="predicted"/>
<evidence type="ECO:0000259" key="1">
    <source>
        <dbReference type="Pfam" id="PF06742"/>
    </source>
</evidence>
<accession>A0ABN1TP91</accession>
<dbReference type="RefSeq" id="WP_343992237.1">
    <property type="nucleotide sequence ID" value="NZ_BAAALG010000003.1"/>
</dbReference>
<evidence type="ECO:0000313" key="3">
    <source>
        <dbReference type="EMBL" id="GAA1096484.1"/>
    </source>
</evidence>
<dbReference type="Pfam" id="PF06742">
    <property type="entry name" value="DUF1214"/>
    <property type="match status" value="1"/>
</dbReference>
<comment type="caution">
    <text evidence="3">The sequence shown here is derived from an EMBL/GenBank/DDBJ whole genome shotgun (WGS) entry which is preliminary data.</text>
</comment>
<dbReference type="Gene3D" id="2.60.120.600">
    <property type="entry name" value="Domain of unknown function DUF1214, C-terminal domain"/>
    <property type="match status" value="1"/>
</dbReference>
<dbReference type="PANTHER" id="PTHR36509:SF2">
    <property type="entry name" value="BLL3101 PROTEIN"/>
    <property type="match status" value="1"/>
</dbReference>
<sequence>MSIHVNTDNFTRAESDLMFSRLRSQSEGVNTWTHYRAPSPLDQQPIVRQNRDTLYSSCIADLSEPVTLVLPDAGERYLSVMVVNQDHYIPRIFHAAGEYELTQEEFGSQYVLLAARILVDPADEADVAEVNRLQDGIEIRATRTEEFVLPDYDEASLTKTRTALLSLADGLPDFRDAFGTSTEVDPVRHLVGTAAGWGGLPGYEAHYLNVVPGLPLGEYELRMMDPPVDAFWSISLYNADGFFEGNELGVNNLNSITATKDPDGATTVRFGIAPDGHPNYLPIMDGWNYMVRLYRPRPEVLDGSWEPPAVRRLDAAESGR</sequence>
<dbReference type="InterPro" id="IPR010679">
    <property type="entry name" value="DUF1254"/>
</dbReference>